<dbReference type="Pfam" id="PF01040">
    <property type="entry name" value="UbiA"/>
    <property type="match status" value="1"/>
</dbReference>
<evidence type="ECO:0000256" key="1">
    <source>
        <dbReference type="ARBA" id="ARBA00004141"/>
    </source>
</evidence>
<feature type="transmembrane region" description="Helical" evidence="5">
    <location>
        <begin position="161"/>
        <end position="180"/>
    </location>
</feature>
<feature type="transmembrane region" description="Helical" evidence="5">
    <location>
        <begin position="189"/>
        <end position="209"/>
    </location>
</feature>
<feature type="transmembrane region" description="Helical" evidence="5">
    <location>
        <begin position="131"/>
        <end position="149"/>
    </location>
</feature>
<dbReference type="GO" id="GO:0016020">
    <property type="term" value="C:membrane"/>
    <property type="evidence" value="ECO:0007669"/>
    <property type="project" value="UniProtKB-SubCell"/>
</dbReference>
<comment type="caution">
    <text evidence="6">The sequence shown here is derived from an EMBL/GenBank/DDBJ whole genome shotgun (WGS) entry which is preliminary data.</text>
</comment>
<feature type="transmembrane region" description="Helical" evidence="5">
    <location>
        <begin position="102"/>
        <end position="124"/>
    </location>
</feature>
<evidence type="ECO:0000256" key="2">
    <source>
        <dbReference type="ARBA" id="ARBA00022692"/>
    </source>
</evidence>
<feature type="transmembrane region" description="Helical" evidence="5">
    <location>
        <begin position="221"/>
        <end position="245"/>
    </location>
</feature>
<evidence type="ECO:0000313" key="7">
    <source>
        <dbReference type="Proteomes" id="UP001344447"/>
    </source>
</evidence>
<protein>
    <recommendedName>
        <fullName evidence="8">Prenyltransferase</fullName>
    </recommendedName>
</protein>
<dbReference type="GO" id="GO:0042371">
    <property type="term" value="P:vitamin K biosynthetic process"/>
    <property type="evidence" value="ECO:0007669"/>
    <property type="project" value="TreeGrafter"/>
</dbReference>
<accession>A0AAN7UC62</accession>
<evidence type="ECO:0000256" key="3">
    <source>
        <dbReference type="ARBA" id="ARBA00022989"/>
    </source>
</evidence>
<keyword evidence="4 5" id="KW-0472">Membrane</keyword>
<dbReference type="GO" id="GO:0009234">
    <property type="term" value="P:menaquinone biosynthetic process"/>
    <property type="evidence" value="ECO:0007669"/>
    <property type="project" value="TreeGrafter"/>
</dbReference>
<evidence type="ECO:0000256" key="5">
    <source>
        <dbReference type="SAM" id="Phobius"/>
    </source>
</evidence>
<dbReference type="PANTHER" id="PTHR13929:SF7">
    <property type="entry name" value="UBIA PRENYLTRANSFERASE FAMILY PROTEIN"/>
    <property type="match status" value="1"/>
</dbReference>
<reference evidence="6 7" key="1">
    <citation type="submission" date="2023-11" db="EMBL/GenBank/DDBJ databases">
        <title>Dfirmibasis_genome.</title>
        <authorList>
            <person name="Edelbroek B."/>
            <person name="Kjellin J."/>
            <person name="Jerlstrom-Hultqvist J."/>
            <person name="Soderbom F."/>
        </authorList>
    </citation>
    <scope>NUCLEOTIDE SEQUENCE [LARGE SCALE GENOMIC DNA]</scope>
    <source>
        <strain evidence="6 7">TNS-C-14</strain>
    </source>
</reference>
<dbReference type="EMBL" id="JAVFKY010000003">
    <property type="protein sequence ID" value="KAK5578493.1"/>
    <property type="molecule type" value="Genomic_DNA"/>
</dbReference>
<dbReference type="InterPro" id="IPR026046">
    <property type="entry name" value="UBIAD1"/>
</dbReference>
<dbReference type="Proteomes" id="UP001344447">
    <property type="component" value="Unassembled WGS sequence"/>
</dbReference>
<organism evidence="6 7">
    <name type="scientific">Dictyostelium firmibasis</name>
    <dbReference type="NCBI Taxonomy" id="79012"/>
    <lineage>
        <taxon>Eukaryota</taxon>
        <taxon>Amoebozoa</taxon>
        <taxon>Evosea</taxon>
        <taxon>Eumycetozoa</taxon>
        <taxon>Dictyostelia</taxon>
        <taxon>Dictyosteliales</taxon>
        <taxon>Dictyosteliaceae</taxon>
        <taxon>Dictyostelium</taxon>
    </lineage>
</organism>
<dbReference type="GO" id="GO:0004659">
    <property type="term" value="F:prenyltransferase activity"/>
    <property type="evidence" value="ECO:0007669"/>
    <property type="project" value="InterPro"/>
</dbReference>
<sequence>MVLLFLIKYIKSTRIWSTSFLISGSLIGSISIITKKNEENGGGINSLNIYSLFLSFLVLYFINNISNLVNTYYDYKNGLDKKETSGDKTLFQDSIKITPNDIVFFIKVTYICIIISLIILLVYCNFGFNEIVSHVIPTIVVTSFISHFYTAPPISFKYRALGEISASFNYFTIVPFIVYFQSIQVFKEYFIEIFNYSMILTLSCCSIIYSNNIRDLKIDKFSNIITIPIIIGENLSYSIYFLIYFL</sequence>
<comment type="subcellular location">
    <subcellularLocation>
        <location evidence="1">Membrane</location>
        <topology evidence="1">Multi-pass membrane protein</topology>
    </subcellularLocation>
</comment>
<evidence type="ECO:0000256" key="4">
    <source>
        <dbReference type="ARBA" id="ARBA00023136"/>
    </source>
</evidence>
<keyword evidence="3 5" id="KW-1133">Transmembrane helix</keyword>
<evidence type="ECO:0008006" key="8">
    <source>
        <dbReference type="Google" id="ProtNLM"/>
    </source>
</evidence>
<feature type="transmembrane region" description="Helical" evidence="5">
    <location>
        <begin position="15"/>
        <end position="33"/>
    </location>
</feature>
<gene>
    <name evidence="6" type="ORF">RB653_008164</name>
</gene>
<keyword evidence="7" id="KW-1185">Reference proteome</keyword>
<keyword evidence="2 5" id="KW-0812">Transmembrane</keyword>
<dbReference type="PANTHER" id="PTHR13929">
    <property type="entry name" value="1,4-DIHYDROXY-2-NAPHTHOATE OCTAPRENYLTRANSFERASE"/>
    <property type="match status" value="1"/>
</dbReference>
<dbReference type="InterPro" id="IPR000537">
    <property type="entry name" value="UbiA_prenyltransferase"/>
</dbReference>
<dbReference type="CDD" id="cd13962">
    <property type="entry name" value="PT_UbiA_UBIAD1"/>
    <property type="match status" value="1"/>
</dbReference>
<feature type="transmembrane region" description="Helical" evidence="5">
    <location>
        <begin position="45"/>
        <end position="62"/>
    </location>
</feature>
<proteinExistence type="predicted"/>
<evidence type="ECO:0000313" key="6">
    <source>
        <dbReference type="EMBL" id="KAK5578493.1"/>
    </source>
</evidence>
<dbReference type="AlphaFoldDB" id="A0AAN7UC62"/>
<name>A0AAN7UC62_9MYCE</name>